<dbReference type="AlphaFoldDB" id="A0A821JRJ9"/>
<evidence type="ECO:0000313" key="1">
    <source>
        <dbReference type="EMBL" id="CAF4725728.1"/>
    </source>
</evidence>
<proteinExistence type="predicted"/>
<protein>
    <submittedName>
        <fullName evidence="1">Uncharacterized protein</fullName>
    </submittedName>
</protein>
<reference evidence="1" key="1">
    <citation type="submission" date="2021-02" db="EMBL/GenBank/DDBJ databases">
        <authorList>
            <person name="Nowell W R."/>
        </authorList>
    </citation>
    <scope>NUCLEOTIDE SEQUENCE</scope>
</reference>
<organism evidence="1 2">
    <name type="scientific">Rotaria socialis</name>
    <dbReference type="NCBI Taxonomy" id="392032"/>
    <lineage>
        <taxon>Eukaryota</taxon>
        <taxon>Metazoa</taxon>
        <taxon>Spiralia</taxon>
        <taxon>Gnathifera</taxon>
        <taxon>Rotifera</taxon>
        <taxon>Eurotatoria</taxon>
        <taxon>Bdelloidea</taxon>
        <taxon>Philodinida</taxon>
        <taxon>Philodinidae</taxon>
        <taxon>Rotaria</taxon>
    </lineage>
</organism>
<dbReference type="EMBL" id="CAJOBQ010016061">
    <property type="protein sequence ID" value="CAF4725728.1"/>
    <property type="molecule type" value="Genomic_DNA"/>
</dbReference>
<dbReference type="Proteomes" id="UP000663862">
    <property type="component" value="Unassembled WGS sequence"/>
</dbReference>
<gene>
    <name evidence="1" type="ORF">TSG867_LOCUS34203</name>
</gene>
<feature type="non-terminal residue" evidence="1">
    <location>
        <position position="1"/>
    </location>
</feature>
<name>A0A821JRJ9_9BILA</name>
<evidence type="ECO:0000313" key="2">
    <source>
        <dbReference type="Proteomes" id="UP000663862"/>
    </source>
</evidence>
<accession>A0A821JRJ9</accession>
<comment type="caution">
    <text evidence="1">The sequence shown here is derived from an EMBL/GenBank/DDBJ whole genome shotgun (WGS) entry which is preliminary data.</text>
</comment>
<sequence length="77" mass="9264">NAWRYKHLKLKDYSPFSLGCKQNLVDLINRRILWYIPVTIDWTRIYSLDDFYQVLPLKIRQKLNISSVNSSVDLYDV</sequence>